<organism evidence="1 2">
    <name type="scientific">Apiosordaria backusii</name>
    <dbReference type="NCBI Taxonomy" id="314023"/>
    <lineage>
        <taxon>Eukaryota</taxon>
        <taxon>Fungi</taxon>
        <taxon>Dikarya</taxon>
        <taxon>Ascomycota</taxon>
        <taxon>Pezizomycotina</taxon>
        <taxon>Sordariomycetes</taxon>
        <taxon>Sordariomycetidae</taxon>
        <taxon>Sordariales</taxon>
        <taxon>Lasiosphaeriaceae</taxon>
        <taxon>Apiosordaria</taxon>
    </lineage>
</organism>
<name>A0AA40ESX1_9PEZI</name>
<protein>
    <submittedName>
        <fullName evidence="1">Uncharacterized protein</fullName>
    </submittedName>
</protein>
<accession>A0AA40ESX1</accession>
<comment type="caution">
    <text evidence="1">The sequence shown here is derived from an EMBL/GenBank/DDBJ whole genome shotgun (WGS) entry which is preliminary data.</text>
</comment>
<evidence type="ECO:0000313" key="1">
    <source>
        <dbReference type="EMBL" id="KAK0744894.1"/>
    </source>
</evidence>
<evidence type="ECO:0000313" key="2">
    <source>
        <dbReference type="Proteomes" id="UP001172159"/>
    </source>
</evidence>
<sequence length="323" mass="36203">MVGGMPMDYVLLWLVWRPKFKPQLSSRLVMARSHECVPVMCLNETGGAYWCNDSDDIKKKPWRDLAEIAGKVFYECTIGIRTAGQTQVDKESRLIVTNPLGSGCRMRYNDTLETPRPFNGTWPEDLEEDWRTHVAHHKHGKRQVAPSPTVKPYPLPAMPGPLTSPVPGPLTSPVPEVSRPHFLVTGAHEDVSRPSYFECSSVIGRPPTFSHARRLFSDAMGEFKGGKKCTLGPKQCMAVGCHGETAAFFWCNDSMEIRTKPCYDPVLDAWDVVTHCKGEFYGKNALTGGTVHNGDERVFVVRPIDGRCELEYERTERKFDDGG</sequence>
<reference evidence="1" key="1">
    <citation type="submission" date="2023-06" db="EMBL/GenBank/DDBJ databases">
        <title>Genome-scale phylogeny and comparative genomics of the fungal order Sordariales.</title>
        <authorList>
            <consortium name="Lawrence Berkeley National Laboratory"/>
            <person name="Hensen N."/>
            <person name="Bonometti L."/>
            <person name="Westerberg I."/>
            <person name="Brannstrom I.O."/>
            <person name="Guillou S."/>
            <person name="Cros-Aarteil S."/>
            <person name="Calhoun S."/>
            <person name="Haridas S."/>
            <person name="Kuo A."/>
            <person name="Mondo S."/>
            <person name="Pangilinan J."/>
            <person name="Riley R."/>
            <person name="Labutti K."/>
            <person name="Andreopoulos B."/>
            <person name="Lipzen A."/>
            <person name="Chen C."/>
            <person name="Yanf M."/>
            <person name="Daum C."/>
            <person name="Ng V."/>
            <person name="Clum A."/>
            <person name="Steindorff A."/>
            <person name="Ohm R."/>
            <person name="Martin F."/>
            <person name="Silar P."/>
            <person name="Natvig D."/>
            <person name="Lalanne C."/>
            <person name="Gautier V."/>
            <person name="Ament-Velasquez S.L."/>
            <person name="Kruys A."/>
            <person name="Hutchinson M.I."/>
            <person name="Powell A.J."/>
            <person name="Barry K."/>
            <person name="Miller A.N."/>
            <person name="Grigoriev I.V."/>
            <person name="Debuchy R."/>
            <person name="Gladieux P."/>
            <person name="Thoren M.H."/>
            <person name="Johannesson H."/>
        </authorList>
    </citation>
    <scope>NUCLEOTIDE SEQUENCE</scope>
    <source>
        <strain evidence="1">CBS 540.89</strain>
    </source>
</reference>
<dbReference type="PANTHER" id="PTHR35605:SF1">
    <property type="entry name" value="ECP2 EFFECTOR PROTEIN DOMAIN-CONTAINING PROTEIN-RELATED"/>
    <property type="match status" value="1"/>
</dbReference>
<gene>
    <name evidence="1" type="ORF">B0T21DRAFT_94750</name>
</gene>
<keyword evidence="2" id="KW-1185">Reference proteome</keyword>
<proteinExistence type="predicted"/>
<dbReference type="Proteomes" id="UP001172159">
    <property type="component" value="Unassembled WGS sequence"/>
</dbReference>
<dbReference type="PANTHER" id="PTHR35605">
    <property type="entry name" value="ECP2 EFFECTOR PROTEIN DOMAIN-CONTAINING PROTEIN-RELATED"/>
    <property type="match status" value="1"/>
</dbReference>
<dbReference type="AlphaFoldDB" id="A0AA40ESX1"/>
<dbReference type="EMBL" id="JAUKTV010000002">
    <property type="protein sequence ID" value="KAK0744894.1"/>
    <property type="molecule type" value="Genomic_DNA"/>
</dbReference>